<dbReference type="EMBL" id="ABLOMU010000021">
    <property type="protein sequence ID" value="EKT4441602.1"/>
    <property type="molecule type" value="Genomic_DNA"/>
</dbReference>
<evidence type="ECO:0000313" key="2">
    <source>
        <dbReference type="Proteomes" id="UP001214521"/>
    </source>
</evidence>
<name>A0AAI9FZF2_STEMA</name>
<accession>A0AAI9FZF2</accession>
<evidence type="ECO:0000313" key="1">
    <source>
        <dbReference type="EMBL" id="EKT4441602.1"/>
    </source>
</evidence>
<protein>
    <submittedName>
        <fullName evidence="1">Uncharacterized protein</fullName>
    </submittedName>
</protein>
<reference evidence="1" key="1">
    <citation type="submission" date="2022-07" db="EMBL/GenBank/DDBJ databases">
        <authorList>
            <consortium name="Clinical and Environmental Microbiology Branch: Whole genome sequencing antimicrobial resistance pathogens in the healthcare setting"/>
        </authorList>
    </citation>
    <scope>NUCLEOTIDE SEQUENCE</scope>
    <source>
        <strain evidence="1">Stenotrophomonas_maltophilia_2021CK-00905</strain>
    </source>
</reference>
<gene>
    <name evidence="1" type="ORF">QEK83_002258</name>
</gene>
<dbReference type="AlphaFoldDB" id="A0AAI9FZF2"/>
<proteinExistence type="predicted"/>
<comment type="caution">
    <text evidence="1">The sequence shown here is derived from an EMBL/GenBank/DDBJ whole genome shotgun (WGS) entry which is preliminary data.</text>
</comment>
<sequence>MPKTHHPYLTATLGEAALRLPPELAQPLEAAFAAANEAPAPINLPGCLQRIQAGDAADGQPWTGPDSTHGQAVAAARRDRAAVGLVSLLELYHAAERVRVDGDEKDDIGDGVREGLMLACRGLAEYVALQVGGAQ</sequence>
<dbReference type="Proteomes" id="UP001214521">
    <property type="component" value="Unassembled WGS sequence"/>
</dbReference>
<organism evidence="1 2">
    <name type="scientific">Stenotrophomonas maltophilia</name>
    <name type="common">Pseudomonas maltophilia</name>
    <name type="synonym">Xanthomonas maltophilia</name>
    <dbReference type="NCBI Taxonomy" id="40324"/>
    <lineage>
        <taxon>Bacteria</taxon>
        <taxon>Pseudomonadati</taxon>
        <taxon>Pseudomonadota</taxon>
        <taxon>Gammaproteobacteria</taxon>
        <taxon>Lysobacterales</taxon>
        <taxon>Lysobacteraceae</taxon>
        <taxon>Stenotrophomonas</taxon>
        <taxon>Stenotrophomonas maltophilia group</taxon>
    </lineage>
</organism>
<dbReference type="RefSeq" id="WP_049448230.1">
    <property type="nucleotide sequence ID" value="NZ_JBFCWN010000004.1"/>
</dbReference>